<evidence type="ECO:0000313" key="3">
    <source>
        <dbReference type="Proteomes" id="UP000295573"/>
    </source>
</evidence>
<name>A0A4R2IY82_9ACTN</name>
<reference evidence="2 3" key="1">
    <citation type="journal article" date="2015" name="Stand. Genomic Sci.">
        <title>Genomic Encyclopedia of Bacterial and Archaeal Type Strains, Phase III: the genomes of soil and plant-associated and newly described type strains.</title>
        <authorList>
            <person name="Whitman W.B."/>
            <person name="Woyke T."/>
            <person name="Klenk H.P."/>
            <person name="Zhou Y."/>
            <person name="Lilburn T.G."/>
            <person name="Beck B.J."/>
            <person name="De Vos P."/>
            <person name="Vandamme P."/>
            <person name="Eisen J.A."/>
            <person name="Garrity G."/>
            <person name="Hugenholtz P."/>
            <person name="Kyrpides N.C."/>
        </authorList>
    </citation>
    <scope>NUCLEOTIDE SEQUENCE [LARGE SCALE GENOMIC DNA]</scope>
    <source>
        <strain evidence="2 3">VKM Ac-2541</strain>
    </source>
</reference>
<feature type="transmembrane region" description="Helical" evidence="1">
    <location>
        <begin position="221"/>
        <end position="246"/>
    </location>
</feature>
<proteinExistence type="predicted"/>
<keyword evidence="1" id="KW-0812">Transmembrane</keyword>
<dbReference type="Proteomes" id="UP000295573">
    <property type="component" value="Unassembled WGS sequence"/>
</dbReference>
<dbReference type="EMBL" id="SLWR01000002">
    <property type="protein sequence ID" value="TCO50307.1"/>
    <property type="molecule type" value="Genomic_DNA"/>
</dbReference>
<evidence type="ECO:0000256" key="1">
    <source>
        <dbReference type="SAM" id="Phobius"/>
    </source>
</evidence>
<keyword evidence="3" id="KW-1185">Reference proteome</keyword>
<gene>
    <name evidence="2" type="ORF">EV646_102381</name>
</gene>
<feature type="transmembrane region" description="Helical" evidence="1">
    <location>
        <begin position="140"/>
        <end position="166"/>
    </location>
</feature>
<feature type="transmembrane region" description="Helical" evidence="1">
    <location>
        <begin position="100"/>
        <end position="128"/>
    </location>
</feature>
<accession>A0A4R2IY82</accession>
<protein>
    <submittedName>
        <fullName evidence="2">Uncharacterized protein</fullName>
    </submittedName>
</protein>
<comment type="caution">
    <text evidence="2">The sequence shown here is derived from an EMBL/GenBank/DDBJ whole genome shotgun (WGS) entry which is preliminary data.</text>
</comment>
<sequence>MVRRWGAVHGDRESGQVVEVGLDELLGWARVQDDSELDADEEYREDEPDPVAAEDGIGYEADESTSVDADLGVSDTAELAASEQLGVSDEWREDLAGASLGAAFVGWLVAGGTAVLLLALAAAVGSLIGWDKLADWSGIGWVYVGAWIVLVLSMGIGAFAGGYTSGRLAPSQGGREGLAVWTVSWDAVGLIAGVGYLVDRKHDLVARIDWPSLPIAEADRALAAAAALVAILLVTLVGAILGGWAATNHR</sequence>
<keyword evidence="1" id="KW-0472">Membrane</keyword>
<dbReference type="AlphaFoldDB" id="A0A4R2IY82"/>
<evidence type="ECO:0000313" key="2">
    <source>
        <dbReference type="EMBL" id="TCO50307.1"/>
    </source>
</evidence>
<feature type="transmembrane region" description="Helical" evidence="1">
    <location>
        <begin position="178"/>
        <end position="198"/>
    </location>
</feature>
<keyword evidence="1" id="KW-1133">Transmembrane helix</keyword>
<organism evidence="2 3">
    <name type="scientific">Kribbella antiqua</name>
    <dbReference type="NCBI Taxonomy" id="2512217"/>
    <lineage>
        <taxon>Bacteria</taxon>
        <taxon>Bacillati</taxon>
        <taxon>Actinomycetota</taxon>
        <taxon>Actinomycetes</taxon>
        <taxon>Propionibacteriales</taxon>
        <taxon>Kribbellaceae</taxon>
        <taxon>Kribbella</taxon>
    </lineage>
</organism>